<reference evidence="1 2" key="1">
    <citation type="submission" date="2017-01" db="EMBL/GenBank/DDBJ databases">
        <title>Draft sequence of Acidihalobacter ferrooxidans strain DSM 14175 (strain V8).</title>
        <authorList>
            <person name="Khaleque H.N."/>
            <person name="Ramsay J.P."/>
            <person name="Murphy R.J.T."/>
            <person name="Kaksonen A.H."/>
            <person name="Boxall N.J."/>
            <person name="Watkin E.L.J."/>
        </authorList>
    </citation>
    <scope>NUCLEOTIDE SEQUENCE [LARGE SCALE GENOMIC DNA]</scope>
    <source>
        <strain evidence="1 2">V8</strain>
    </source>
</reference>
<accession>A0A1P8UGX1</accession>
<dbReference type="KEGG" id="afy:BW247_08320"/>
<dbReference type="Proteomes" id="UP000243807">
    <property type="component" value="Chromosome"/>
</dbReference>
<keyword evidence="2" id="KW-1185">Reference proteome</keyword>
<name>A0A1P8UGX1_9GAMM</name>
<organism evidence="1 2">
    <name type="scientific">Acidihalobacter ferrooxydans</name>
    <dbReference type="NCBI Taxonomy" id="1765967"/>
    <lineage>
        <taxon>Bacteria</taxon>
        <taxon>Pseudomonadati</taxon>
        <taxon>Pseudomonadota</taxon>
        <taxon>Gammaproteobacteria</taxon>
        <taxon>Chromatiales</taxon>
        <taxon>Ectothiorhodospiraceae</taxon>
        <taxon>Acidihalobacter</taxon>
    </lineage>
</organism>
<evidence type="ECO:0000313" key="2">
    <source>
        <dbReference type="Proteomes" id="UP000243807"/>
    </source>
</evidence>
<dbReference type="EMBL" id="CP019434">
    <property type="protein sequence ID" value="APZ43093.1"/>
    <property type="molecule type" value="Genomic_DNA"/>
</dbReference>
<proteinExistence type="predicted"/>
<gene>
    <name evidence="1" type="ORF">BW247_08320</name>
</gene>
<evidence type="ECO:0000313" key="1">
    <source>
        <dbReference type="EMBL" id="APZ43093.1"/>
    </source>
</evidence>
<protein>
    <submittedName>
        <fullName evidence="1">Uncharacterized protein</fullName>
    </submittedName>
</protein>
<sequence length="64" mass="6927">MYANQTQSIEARHDSRMTASTMVCLIWEYVTQCHVLGTAVSVFATAPSASGGWPLRGGRVVARV</sequence>
<dbReference type="AlphaFoldDB" id="A0A1P8UGX1"/>